<dbReference type="AlphaFoldDB" id="A0A5B7ZYL4"/>
<evidence type="ECO:0000313" key="5">
    <source>
        <dbReference type="EMBL" id="QDA60284.1"/>
    </source>
</evidence>
<proteinExistence type="predicted"/>
<dbReference type="EMBL" id="CP040896">
    <property type="protein sequence ID" value="QDA60284.1"/>
    <property type="molecule type" value="Genomic_DNA"/>
</dbReference>
<dbReference type="GO" id="GO:0003700">
    <property type="term" value="F:DNA-binding transcription factor activity"/>
    <property type="evidence" value="ECO:0007669"/>
    <property type="project" value="TreeGrafter"/>
</dbReference>
<dbReference type="SUPFAM" id="SSF47413">
    <property type="entry name" value="lambda repressor-like DNA-binding domains"/>
    <property type="match status" value="1"/>
</dbReference>
<evidence type="ECO:0000256" key="1">
    <source>
        <dbReference type="ARBA" id="ARBA00023015"/>
    </source>
</evidence>
<evidence type="ECO:0000256" key="3">
    <source>
        <dbReference type="ARBA" id="ARBA00023163"/>
    </source>
</evidence>
<evidence type="ECO:0000313" key="6">
    <source>
        <dbReference type="Proteomes" id="UP000305398"/>
    </source>
</evidence>
<name>A0A5B7ZYL4_9BACT</name>
<dbReference type="GO" id="GO:0000976">
    <property type="term" value="F:transcription cis-regulatory region binding"/>
    <property type="evidence" value="ECO:0007669"/>
    <property type="project" value="TreeGrafter"/>
</dbReference>
<dbReference type="RefSeq" id="WP_139515462.1">
    <property type="nucleotide sequence ID" value="NZ_CP040896.1"/>
</dbReference>
<dbReference type="CDD" id="cd06267">
    <property type="entry name" value="PBP1_LacI_sugar_binding-like"/>
    <property type="match status" value="1"/>
</dbReference>
<dbReference type="InterPro" id="IPR000843">
    <property type="entry name" value="HTH_LacI"/>
</dbReference>
<evidence type="ECO:0000256" key="2">
    <source>
        <dbReference type="ARBA" id="ARBA00023125"/>
    </source>
</evidence>
<dbReference type="PANTHER" id="PTHR30146:SF109">
    <property type="entry name" value="HTH-TYPE TRANSCRIPTIONAL REGULATOR GALS"/>
    <property type="match status" value="1"/>
</dbReference>
<dbReference type="Gene3D" id="3.40.50.2300">
    <property type="match status" value="2"/>
</dbReference>
<accession>A0A5B7ZYL4</accession>
<dbReference type="KEGG" id="hyj:FHG12_09250"/>
<keyword evidence="1" id="KW-0805">Transcription regulation</keyword>
<organism evidence="5 6">
    <name type="scientific">Hymenobacter jejuensis</name>
    <dbReference type="NCBI Taxonomy" id="2502781"/>
    <lineage>
        <taxon>Bacteria</taxon>
        <taxon>Pseudomonadati</taxon>
        <taxon>Bacteroidota</taxon>
        <taxon>Cytophagia</taxon>
        <taxon>Cytophagales</taxon>
        <taxon>Hymenobacteraceae</taxon>
        <taxon>Hymenobacter</taxon>
    </lineage>
</organism>
<dbReference type="SMART" id="SM00354">
    <property type="entry name" value="HTH_LACI"/>
    <property type="match status" value="1"/>
</dbReference>
<reference evidence="5 6" key="1">
    <citation type="submission" date="2019-06" db="EMBL/GenBank/DDBJ databases">
        <authorList>
            <person name="Srinivasan S."/>
        </authorList>
    </citation>
    <scope>NUCLEOTIDE SEQUENCE [LARGE SCALE GENOMIC DNA]</scope>
    <source>
        <strain evidence="5 6">17J68-5</strain>
    </source>
</reference>
<feature type="domain" description="HTH lacI-type" evidence="4">
    <location>
        <begin position="6"/>
        <end position="60"/>
    </location>
</feature>
<dbReference type="Gene3D" id="1.10.260.40">
    <property type="entry name" value="lambda repressor-like DNA-binding domains"/>
    <property type="match status" value="1"/>
</dbReference>
<dbReference type="CDD" id="cd01392">
    <property type="entry name" value="HTH_LacI"/>
    <property type="match status" value="1"/>
</dbReference>
<dbReference type="InterPro" id="IPR046335">
    <property type="entry name" value="LacI/GalR-like_sensor"/>
</dbReference>
<dbReference type="SUPFAM" id="SSF53822">
    <property type="entry name" value="Periplasmic binding protein-like I"/>
    <property type="match status" value="1"/>
</dbReference>
<evidence type="ECO:0000259" key="4">
    <source>
        <dbReference type="PROSITE" id="PS50932"/>
    </source>
</evidence>
<protein>
    <submittedName>
        <fullName evidence="5">LacI family transcriptional regulator</fullName>
    </submittedName>
</protein>
<sequence>MANHRASITDIAKVLGLSVSTISRALADHRDVSEDTKARVRQVAKDLNYRPNHLAAALRKGRSNTLGVLVPYITGNFFSVVVNGIETAATKAGLNVMICQSNENVLHEKRNLETLLNAQVDGFLVSLARTTHNLDHFAGIQELNIPLVFFDRILEGSDVSAIVVDDRLGAYQVVRHLIEQGSRRIAHFAGPQHLNVWKNRFQGYLDALRDFGLPFDDSLVYHCDMTEQSGVAGTRKFLQMSPLPDAIFAAVDIVAVEAMQVLKEHRIRIPEEIALAGFSNEAFTMFTEPRLTSVDQCGEQMGQQAVQMMQEMLASHSGHFIPRRVVLSPKLKIRDSTLRHSSLLID</sequence>
<dbReference type="PANTHER" id="PTHR30146">
    <property type="entry name" value="LACI-RELATED TRANSCRIPTIONAL REPRESSOR"/>
    <property type="match status" value="1"/>
</dbReference>
<dbReference type="Proteomes" id="UP000305398">
    <property type="component" value="Chromosome"/>
</dbReference>
<keyword evidence="6" id="KW-1185">Reference proteome</keyword>
<dbReference type="Pfam" id="PF00356">
    <property type="entry name" value="LacI"/>
    <property type="match status" value="1"/>
</dbReference>
<dbReference type="InterPro" id="IPR010982">
    <property type="entry name" value="Lambda_DNA-bd_dom_sf"/>
</dbReference>
<dbReference type="PROSITE" id="PS50932">
    <property type="entry name" value="HTH_LACI_2"/>
    <property type="match status" value="1"/>
</dbReference>
<gene>
    <name evidence="5" type="ORF">FHG12_09250</name>
</gene>
<keyword evidence="3" id="KW-0804">Transcription</keyword>
<dbReference type="OrthoDB" id="891936at2"/>
<dbReference type="Pfam" id="PF13377">
    <property type="entry name" value="Peripla_BP_3"/>
    <property type="match status" value="1"/>
</dbReference>
<dbReference type="InterPro" id="IPR028082">
    <property type="entry name" value="Peripla_BP_I"/>
</dbReference>
<keyword evidence="2" id="KW-0238">DNA-binding</keyword>